<comment type="subcellular location">
    <subcellularLocation>
        <location evidence="2">Cytoplasm</location>
        <location evidence="2">Nucleoid</location>
    </subcellularLocation>
</comment>
<name>A0A1H1XMD1_9ACTN</name>
<reference evidence="3 4" key="1">
    <citation type="submission" date="2016-10" db="EMBL/GenBank/DDBJ databases">
        <authorList>
            <person name="de Groot N.N."/>
        </authorList>
    </citation>
    <scope>NUCLEOTIDE SEQUENCE [LARGE SCALE GENOMIC DNA]</scope>
    <source>
        <strain evidence="3 4">DSM 43941</strain>
    </source>
</reference>
<proteinExistence type="inferred from homology"/>
<comment type="function">
    <text evidence="2">Binds to DNA and alters its conformation. May be involved in regulation of gene expression, nucleoid organization and DNA protection.</text>
</comment>
<dbReference type="EMBL" id="LT629758">
    <property type="protein sequence ID" value="SDT09876.1"/>
    <property type="molecule type" value="Genomic_DNA"/>
</dbReference>
<evidence type="ECO:0000256" key="1">
    <source>
        <dbReference type="ARBA" id="ARBA00023125"/>
    </source>
</evidence>
<dbReference type="SUPFAM" id="SSF82607">
    <property type="entry name" value="YbaB-like"/>
    <property type="match status" value="1"/>
</dbReference>
<dbReference type="InterPro" id="IPR004401">
    <property type="entry name" value="YbaB/EbfC"/>
</dbReference>
<comment type="subunit">
    <text evidence="2">Homodimer.</text>
</comment>
<dbReference type="InterPro" id="IPR036894">
    <property type="entry name" value="YbaB-like_sf"/>
</dbReference>
<dbReference type="Proteomes" id="UP000198688">
    <property type="component" value="Chromosome I"/>
</dbReference>
<dbReference type="OrthoDB" id="3297725at2"/>
<comment type="similarity">
    <text evidence="2">Belongs to the YbaB/EbfC family.</text>
</comment>
<dbReference type="HAMAP" id="MF_00274">
    <property type="entry name" value="DNA_YbaB_EbfC"/>
    <property type="match status" value="1"/>
</dbReference>
<sequence length="99" mass="10423">MQPDFTALAEQARQMQQRMVSAQKELEQSVVTGNSADGLVTVVASGLGRTLAVRVEAAVFDGRDAPALETAILQAIRAAANNAERLAATRMGPIEISLS</sequence>
<accession>A0A1H1XMD1</accession>
<evidence type="ECO:0000313" key="3">
    <source>
        <dbReference type="EMBL" id="SDT09876.1"/>
    </source>
</evidence>
<dbReference type="GO" id="GO:0003677">
    <property type="term" value="F:DNA binding"/>
    <property type="evidence" value="ECO:0007669"/>
    <property type="project" value="UniProtKB-UniRule"/>
</dbReference>
<dbReference type="AlphaFoldDB" id="A0A1H1XMD1"/>
<dbReference type="PANTHER" id="PTHR33449">
    <property type="entry name" value="NUCLEOID-ASSOCIATED PROTEIN YBAB"/>
    <property type="match status" value="1"/>
</dbReference>
<keyword evidence="4" id="KW-1185">Reference proteome</keyword>
<protein>
    <recommendedName>
        <fullName evidence="2">Nucleoid-associated protein SAMN04489716_2501</fullName>
    </recommendedName>
</protein>
<dbReference type="STRING" id="113562.SAMN04489716_2501"/>
<dbReference type="RefSeq" id="WP_092544415.1">
    <property type="nucleotide sequence ID" value="NZ_BOMJ01000048.1"/>
</dbReference>
<dbReference type="PANTHER" id="PTHR33449:SF1">
    <property type="entry name" value="NUCLEOID-ASSOCIATED PROTEIN YBAB"/>
    <property type="match status" value="1"/>
</dbReference>
<evidence type="ECO:0000313" key="4">
    <source>
        <dbReference type="Proteomes" id="UP000198688"/>
    </source>
</evidence>
<gene>
    <name evidence="3" type="ORF">SAMN04489716_2501</name>
</gene>
<dbReference type="PIRSF" id="PIRSF004555">
    <property type="entry name" value="UCP004555"/>
    <property type="match status" value="1"/>
</dbReference>
<keyword evidence="1 2" id="KW-0238">DNA-binding</keyword>
<dbReference type="GO" id="GO:0005829">
    <property type="term" value="C:cytosol"/>
    <property type="evidence" value="ECO:0007669"/>
    <property type="project" value="TreeGrafter"/>
</dbReference>
<keyword evidence="2" id="KW-0963">Cytoplasm</keyword>
<dbReference type="NCBIfam" id="TIGR00103">
    <property type="entry name" value="DNA_YbaB_EbfC"/>
    <property type="match status" value="1"/>
</dbReference>
<dbReference type="Pfam" id="PF02575">
    <property type="entry name" value="YbaB_DNA_bd"/>
    <property type="match status" value="1"/>
</dbReference>
<dbReference type="GO" id="GO:0043590">
    <property type="term" value="C:bacterial nucleoid"/>
    <property type="evidence" value="ECO:0007669"/>
    <property type="project" value="UniProtKB-UniRule"/>
</dbReference>
<evidence type="ECO:0000256" key="2">
    <source>
        <dbReference type="HAMAP-Rule" id="MF_00274"/>
    </source>
</evidence>
<organism evidence="3 4">
    <name type="scientific">Actinoplanes derwentensis</name>
    <dbReference type="NCBI Taxonomy" id="113562"/>
    <lineage>
        <taxon>Bacteria</taxon>
        <taxon>Bacillati</taxon>
        <taxon>Actinomycetota</taxon>
        <taxon>Actinomycetes</taxon>
        <taxon>Micromonosporales</taxon>
        <taxon>Micromonosporaceae</taxon>
        <taxon>Actinoplanes</taxon>
    </lineage>
</organism>
<dbReference type="Gene3D" id="3.30.1310.10">
    <property type="entry name" value="Nucleoid-associated protein YbaB-like domain"/>
    <property type="match status" value="1"/>
</dbReference>